<dbReference type="SUPFAM" id="SSF54523">
    <property type="entry name" value="Pili subunits"/>
    <property type="match status" value="1"/>
</dbReference>
<dbReference type="NCBIfam" id="TIGR04294">
    <property type="entry name" value="pre_pil_HX9DG"/>
    <property type="match status" value="1"/>
</dbReference>
<dbReference type="KEGG" id="gaw:V144x_00600"/>
<dbReference type="AlphaFoldDB" id="A0A517VNZ6"/>
<dbReference type="Pfam" id="PF07596">
    <property type="entry name" value="SBP_bac_10"/>
    <property type="match status" value="1"/>
</dbReference>
<name>A0A517VNZ6_9PLAN</name>
<dbReference type="RefSeq" id="WP_144979659.1">
    <property type="nucleotide sequence ID" value="NZ_CP037920.1"/>
</dbReference>
<sequence length="331" mass="35063">MKRKAFTLIELLVVIAIIAILIALLLPAVQQAREAARRSACKNNMKQIGLAMHNYHDAFTTFPIGSQYNMWQANWRSCILPYIDQAPLYNQLTQTPADGRGYNTTNTWTGGGGYGTGPGSNEALDKAFVNVYKCPSSPLDSFYVGTVGGRHPTPSGSQVGMTMDYVGIGGAFSETIVPFDAASNTRAQVNTFYGTMAQNGMLQIGNVVRIRDCTDGTSNTIIVGEDSGSIAGDDRRKNLSGGWSGMRFPGTSGGNGYGGGGIVTIRYASNPKTAPAYTGAGFNNGPLTSYHVGGVHVLLADGAVRFISDNLNFTTLLSLGTLNDGLVVGEF</sequence>
<dbReference type="EMBL" id="CP037920">
    <property type="protein sequence ID" value="QDT94630.1"/>
    <property type="molecule type" value="Genomic_DNA"/>
</dbReference>
<dbReference type="PANTHER" id="PTHR30093">
    <property type="entry name" value="GENERAL SECRETION PATHWAY PROTEIN G"/>
    <property type="match status" value="1"/>
</dbReference>
<dbReference type="Gene3D" id="3.30.700.10">
    <property type="entry name" value="Glycoprotein, Type 4 Pilin"/>
    <property type="match status" value="1"/>
</dbReference>
<accession>A0A517VNZ6</accession>
<dbReference type="PANTHER" id="PTHR30093:SF2">
    <property type="entry name" value="TYPE II SECRETION SYSTEM PROTEIN H"/>
    <property type="match status" value="1"/>
</dbReference>
<proteinExistence type="predicted"/>
<evidence type="ECO:0000313" key="3">
    <source>
        <dbReference type="Proteomes" id="UP000318704"/>
    </source>
</evidence>
<organism evidence="2 3">
    <name type="scientific">Gimesia aquarii</name>
    <dbReference type="NCBI Taxonomy" id="2527964"/>
    <lineage>
        <taxon>Bacteria</taxon>
        <taxon>Pseudomonadati</taxon>
        <taxon>Planctomycetota</taxon>
        <taxon>Planctomycetia</taxon>
        <taxon>Planctomycetales</taxon>
        <taxon>Planctomycetaceae</taxon>
        <taxon>Gimesia</taxon>
    </lineage>
</organism>
<dbReference type="Proteomes" id="UP000318704">
    <property type="component" value="Chromosome"/>
</dbReference>
<dbReference type="InterPro" id="IPR045584">
    <property type="entry name" value="Pilin-like"/>
</dbReference>
<dbReference type="InterPro" id="IPR012902">
    <property type="entry name" value="N_methyl_site"/>
</dbReference>
<evidence type="ECO:0000313" key="2">
    <source>
        <dbReference type="EMBL" id="QDT94630.1"/>
    </source>
</evidence>
<protein>
    <submittedName>
        <fullName evidence="2">Putative major pilin subunit</fullName>
    </submittedName>
</protein>
<evidence type="ECO:0000259" key="1">
    <source>
        <dbReference type="Pfam" id="PF07596"/>
    </source>
</evidence>
<feature type="domain" description="DUF1559" evidence="1">
    <location>
        <begin position="30"/>
        <end position="313"/>
    </location>
</feature>
<dbReference type="Pfam" id="PF07963">
    <property type="entry name" value="N_methyl"/>
    <property type="match status" value="1"/>
</dbReference>
<reference evidence="2 3" key="1">
    <citation type="submission" date="2019-03" db="EMBL/GenBank/DDBJ databases">
        <title>Deep-cultivation of Planctomycetes and their phenomic and genomic characterization uncovers novel biology.</title>
        <authorList>
            <person name="Wiegand S."/>
            <person name="Jogler M."/>
            <person name="Boedeker C."/>
            <person name="Pinto D."/>
            <person name="Vollmers J."/>
            <person name="Rivas-Marin E."/>
            <person name="Kohn T."/>
            <person name="Peeters S.H."/>
            <person name="Heuer A."/>
            <person name="Rast P."/>
            <person name="Oberbeckmann S."/>
            <person name="Bunk B."/>
            <person name="Jeske O."/>
            <person name="Meyerdierks A."/>
            <person name="Storesund J.E."/>
            <person name="Kallscheuer N."/>
            <person name="Luecker S."/>
            <person name="Lage O.M."/>
            <person name="Pohl T."/>
            <person name="Merkel B.J."/>
            <person name="Hornburger P."/>
            <person name="Mueller R.-W."/>
            <person name="Bruemmer F."/>
            <person name="Labrenz M."/>
            <person name="Spormann A.M."/>
            <person name="Op den Camp H."/>
            <person name="Overmann J."/>
            <person name="Amann R."/>
            <person name="Jetten M.S.M."/>
            <person name="Mascher T."/>
            <person name="Medema M.H."/>
            <person name="Devos D.P."/>
            <person name="Kaster A.-K."/>
            <person name="Ovreas L."/>
            <person name="Rohde M."/>
            <person name="Galperin M.Y."/>
            <person name="Jogler C."/>
        </authorList>
    </citation>
    <scope>NUCLEOTIDE SEQUENCE [LARGE SCALE GENOMIC DNA]</scope>
    <source>
        <strain evidence="2 3">V144</strain>
    </source>
</reference>
<dbReference type="InterPro" id="IPR027558">
    <property type="entry name" value="Pre_pil_HX9DG_C"/>
</dbReference>
<dbReference type="NCBIfam" id="TIGR02532">
    <property type="entry name" value="IV_pilin_GFxxxE"/>
    <property type="match status" value="1"/>
</dbReference>
<gene>
    <name evidence="2" type="ORF">V144x_00600</name>
</gene>
<dbReference type="InterPro" id="IPR011453">
    <property type="entry name" value="DUF1559"/>
</dbReference>